<organism evidence="4 5">
    <name type="scientific">Candidatus Entotheonella gemina</name>
    <dbReference type="NCBI Taxonomy" id="1429439"/>
    <lineage>
        <taxon>Bacteria</taxon>
        <taxon>Pseudomonadati</taxon>
        <taxon>Nitrospinota/Tectimicrobiota group</taxon>
        <taxon>Candidatus Tectimicrobiota</taxon>
        <taxon>Candidatus Entotheonellia</taxon>
        <taxon>Candidatus Entotheonellales</taxon>
        <taxon>Candidatus Entotheonellaceae</taxon>
        <taxon>Candidatus Entotheonella</taxon>
    </lineage>
</organism>
<keyword evidence="2" id="KW-0472">Membrane</keyword>
<feature type="transmembrane region" description="Helical" evidence="2">
    <location>
        <begin position="98"/>
        <end position="117"/>
    </location>
</feature>
<evidence type="ECO:0000259" key="3">
    <source>
        <dbReference type="Pfam" id="PF18902"/>
    </source>
</evidence>
<evidence type="ECO:0000313" key="5">
    <source>
        <dbReference type="Proteomes" id="UP000019140"/>
    </source>
</evidence>
<feature type="domain" description="DUF5658" evidence="3">
    <location>
        <begin position="64"/>
        <end position="148"/>
    </location>
</feature>
<evidence type="ECO:0000256" key="1">
    <source>
        <dbReference type="SAM" id="MobiDB-lite"/>
    </source>
</evidence>
<feature type="compositionally biased region" description="Basic and acidic residues" evidence="1">
    <location>
        <begin position="7"/>
        <end position="21"/>
    </location>
</feature>
<evidence type="ECO:0000256" key="2">
    <source>
        <dbReference type="SAM" id="Phobius"/>
    </source>
</evidence>
<reference evidence="4 5" key="1">
    <citation type="journal article" date="2014" name="Nature">
        <title>An environmental bacterial taxon with a large and distinct metabolic repertoire.</title>
        <authorList>
            <person name="Wilson M.C."/>
            <person name="Mori T."/>
            <person name="Ruckert C."/>
            <person name="Uria A.R."/>
            <person name="Helf M.J."/>
            <person name="Takada K."/>
            <person name="Gernert C."/>
            <person name="Steffens U.A."/>
            <person name="Heycke N."/>
            <person name="Schmitt S."/>
            <person name="Rinke C."/>
            <person name="Helfrich E.J."/>
            <person name="Brachmann A.O."/>
            <person name="Gurgui C."/>
            <person name="Wakimoto T."/>
            <person name="Kracht M."/>
            <person name="Crusemann M."/>
            <person name="Hentschel U."/>
            <person name="Abe I."/>
            <person name="Matsunaga S."/>
            <person name="Kalinowski J."/>
            <person name="Takeyama H."/>
            <person name="Piel J."/>
        </authorList>
    </citation>
    <scope>NUCLEOTIDE SEQUENCE [LARGE SCALE GENOMIC DNA]</scope>
    <source>
        <strain evidence="5">TSY2</strain>
    </source>
</reference>
<comment type="caution">
    <text evidence="4">The sequence shown here is derived from an EMBL/GenBank/DDBJ whole genome shotgun (WGS) entry which is preliminary data.</text>
</comment>
<gene>
    <name evidence="4" type="ORF">ETSY2_05810</name>
</gene>
<accession>W4MDG4</accession>
<name>W4MDG4_9BACT</name>
<feature type="transmembrane region" description="Helical" evidence="2">
    <location>
        <begin position="129"/>
        <end position="148"/>
    </location>
</feature>
<keyword evidence="5" id="KW-1185">Reference proteome</keyword>
<dbReference type="AlphaFoldDB" id="W4MDG4"/>
<feature type="region of interest" description="Disordered" evidence="1">
    <location>
        <begin position="1"/>
        <end position="21"/>
    </location>
</feature>
<keyword evidence="2" id="KW-0812">Transmembrane</keyword>
<dbReference type="Pfam" id="PF18902">
    <property type="entry name" value="DUF5658"/>
    <property type="match status" value="1"/>
</dbReference>
<evidence type="ECO:0000313" key="4">
    <source>
        <dbReference type="EMBL" id="ETX08369.1"/>
    </source>
</evidence>
<proteinExistence type="predicted"/>
<dbReference type="Proteomes" id="UP000019140">
    <property type="component" value="Unassembled WGS sequence"/>
</dbReference>
<sequence length="151" mass="16829">MTMASEYPKDSAEQRQRTDRRQATTLWKSLRFGGRRQGARRAGEGQDTYVDQPARRVTILVGVILGSSILDAILTLLYIGRGGGEANPIMAMAINSGLTWFVALKMLLTVTGIIMLAIHQNFRLGLRGLYGMAIIYLALLLYHGILWIDYL</sequence>
<dbReference type="HOGENOM" id="CLU_1727993_0_0_7"/>
<feature type="transmembrane region" description="Helical" evidence="2">
    <location>
        <begin position="57"/>
        <end position="78"/>
    </location>
</feature>
<dbReference type="EMBL" id="AZHX01000238">
    <property type="protein sequence ID" value="ETX08369.1"/>
    <property type="molecule type" value="Genomic_DNA"/>
</dbReference>
<keyword evidence="2" id="KW-1133">Transmembrane helix</keyword>
<dbReference type="InterPro" id="IPR043717">
    <property type="entry name" value="DUF5658"/>
</dbReference>
<protein>
    <recommendedName>
        <fullName evidence="3">DUF5658 domain-containing protein</fullName>
    </recommendedName>
</protein>